<comment type="similarity">
    <text evidence="1 3 4">Belongs to the glutamine synthetase family.</text>
</comment>
<dbReference type="Pfam" id="PF00120">
    <property type="entry name" value="Gln-synt_C"/>
    <property type="match status" value="1"/>
</dbReference>
<gene>
    <name evidence="7" type="ORF">BDZ31_000166</name>
</gene>
<sequence length="462" mass="50234">MTTTKEAARPTAAPTEATGERLLDGATHVRVETPDIDGNLRGKLVLASKLAEGALPMFPEAYLAFRVDDELVEHGVGSAETGFGDMVVAPDWSTARRLPGREHVVAVLCDGLRKDGTPHPAHPRSALRRVERDCAEAGFESCFGVEFEFWAFRLDERADAALASGDVAGLTPLSRLPQGYSLLRWPDCGDFVDDLTATMSAYGVPIETVLTEIGDGMLEAALAPGTALEAADRAARFKLGAREVAARHGLLLSFIAKLRPSDQGSSGHLHQSLLRDGRNAFWDGAPERLSETGRHYLAGLLHATHECGAMMAPFPNSYRRFDPAQWAPCEAAWGFDNRNACVRAITTGAGGTRFEQRRPGADLQPYLAIAACLAGGLHGIRERLEPPPEADKLGRGEEARTLDRELVDAAATLRASRFARETFGDELVELYAATREAEAEAWTRLRDGQIPPWEIKRYLEVV</sequence>
<dbReference type="SMART" id="SM01230">
    <property type="entry name" value="Gln-synt_C"/>
    <property type="match status" value="1"/>
</dbReference>
<dbReference type="GO" id="GO:0006542">
    <property type="term" value="P:glutamine biosynthetic process"/>
    <property type="evidence" value="ECO:0007669"/>
    <property type="project" value="InterPro"/>
</dbReference>
<evidence type="ECO:0000256" key="5">
    <source>
        <dbReference type="SAM" id="MobiDB-lite"/>
    </source>
</evidence>
<dbReference type="PANTHER" id="PTHR43785:SF12">
    <property type="entry name" value="TYPE-1 GLUTAMINE SYNTHETASE 2"/>
    <property type="match status" value="1"/>
</dbReference>
<feature type="domain" description="GS catalytic" evidence="6">
    <location>
        <begin position="123"/>
        <end position="462"/>
    </location>
</feature>
<accession>A0A840I8L8</accession>
<dbReference type="AlphaFoldDB" id="A0A840I8L8"/>
<dbReference type="InterPro" id="IPR014746">
    <property type="entry name" value="Gln_synth/guanido_kin_cat_dom"/>
</dbReference>
<feature type="compositionally biased region" description="Low complexity" evidence="5">
    <location>
        <begin position="1"/>
        <end position="17"/>
    </location>
</feature>
<dbReference type="InterPro" id="IPR008146">
    <property type="entry name" value="Gln_synth_cat_dom"/>
</dbReference>
<evidence type="ECO:0000313" key="8">
    <source>
        <dbReference type="Proteomes" id="UP000585272"/>
    </source>
</evidence>
<dbReference type="Proteomes" id="UP000585272">
    <property type="component" value="Unassembled WGS sequence"/>
</dbReference>
<keyword evidence="2 7" id="KW-0436">Ligase</keyword>
<protein>
    <submittedName>
        <fullName evidence="7">Glutamine synthetase</fullName>
        <ecNumber evidence="7">6.3.1.2</ecNumber>
    </submittedName>
</protein>
<evidence type="ECO:0000256" key="3">
    <source>
        <dbReference type="PROSITE-ProRule" id="PRU01331"/>
    </source>
</evidence>
<dbReference type="PANTHER" id="PTHR43785">
    <property type="entry name" value="GAMMA-GLUTAMYLPUTRESCINE SYNTHETASE"/>
    <property type="match status" value="1"/>
</dbReference>
<dbReference type="PROSITE" id="PS51987">
    <property type="entry name" value="GS_CATALYTIC"/>
    <property type="match status" value="1"/>
</dbReference>
<reference evidence="7 8" key="1">
    <citation type="submission" date="2020-08" db="EMBL/GenBank/DDBJ databases">
        <title>Genomic Encyclopedia of Archaeal and Bacterial Type Strains, Phase II (KMG-II): from individual species to whole genera.</title>
        <authorList>
            <person name="Goeker M."/>
        </authorList>
    </citation>
    <scope>NUCLEOTIDE SEQUENCE [LARGE SCALE GENOMIC DNA]</scope>
    <source>
        <strain evidence="7 8">DSM 23288</strain>
    </source>
</reference>
<dbReference type="SUPFAM" id="SSF54368">
    <property type="entry name" value="Glutamine synthetase, N-terminal domain"/>
    <property type="match status" value="1"/>
</dbReference>
<dbReference type="RefSeq" id="WP_183338053.1">
    <property type="nucleotide sequence ID" value="NZ_JACHNU010000001.1"/>
</dbReference>
<evidence type="ECO:0000256" key="4">
    <source>
        <dbReference type="RuleBase" id="RU000384"/>
    </source>
</evidence>
<evidence type="ECO:0000256" key="2">
    <source>
        <dbReference type="ARBA" id="ARBA00022598"/>
    </source>
</evidence>
<dbReference type="GO" id="GO:0004356">
    <property type="term" value="F:glutamine synthetase activity"/>
    <property type="evidence" value="ECO:0007669"/>
    <property type="project" value="UniProtKB-EC"/>
</dbReference>
<dbReference type="Gene3D" id="3.30.590.10">
    <property type="entry name" value="Glutamine synthetase/guanido kinase, catalytic domain"/>
    <property type="match status" value="1"/>
</dbReference>
<dbReference type="EMBL" id="JACHNU010000001">
    <property type="protein sequence ID" value="MBB4660593.1"/>
    <property type="molecule type" value="Genomic_DNA"/>
</dbReference>
<evidence type="ECO:0000313" key="7">
    <source>
        <dbReference type="EMBL" id="MBB4660593.1"/>
    </source>
</evidence>
<dbReference type="InterPro" id="IPR036651">
    <property type="entry name" value="Gln_synt_N_sf"/>
</dbReference>
<name>A0A840I8L8_9ACTN</name>
<keyword evidence="8" id="KW-1185">Reference proteome</keyword>
<evidence type="ECO:0000259" key="6">
    <source>
        <dbReference type="PROSITE" id="PS51987"/>
    </source>
</evidence>
<dbReference type="SUPFAM" id="SSF55931">
    <property type="entry name" value="Glutamine synthetase/guanido kinase"/>
    <property type="match status" value="1"/>
</dbReference>
<comment type="caution">
    <text evidence="7">The sequence shown here is derived from an EMBL/GenBank/DDBJ whole genome shotgun (WGS) entry which is preliminary data.</text>
</comment>
<proteinExistence type="inferred from homology"/>
<dbReference type="EC" id="6.3.1.2" evidence="7"/>
<dbReference type="Gene3D" id="3.10.20.70">
    <property type="entry name" value="Glutamine synthetase, N-terminal domain"/>
    <property type="match status" value="1"/>
</dbReference>
<organism evidence="7 8">
    <name type="scientific">Conexibacter arvalis</name>
    <dbReference type="NCBI Taxonomy" id="912552"/>
    <lineage>
        <taxon>Bacteria</taxon>
        <taxon>Bacillati</taxon>
        <taxon>Actinomycetota</taxon>
        <taxon>Thermoleophilia</taxon>
        <taxon>Solirubrobacterales</taxon>
        <taxon>Conexibacteraceae</taxon>
        <taxon>Conexibacter</taxon>
    </lineage>
</organism>
<evidence type="ECO:0000256" key="1">
    <source>
        <dbReference type="ARBA" id="ARBA00009897"/>
    </source>
</evidence>
<feature type="region of interest" description="Disordered" evidence="5">
    <location>
        <begin position="1"/>
        <end position="26"/>
    </location>
</feature>